<proteinExistence type="predicted"/>
<feature type="region of interest" description="Disordered" evidence="1">
    <location>
        <begin position="37"/>
        <end position="58"/>
    </location>
</feature>
<feature type="non-terminal residue" evidence="2">
    <location>
        <position position="1"/>
    </location>
</feature>
<evidence type="ECO:0000313" key="2">
    <source>
        <dbReference type="EMBL" id="CAG7718254.1"/>
    </source>
</evidence>
<sequence length="58" mass="6393">VKAQSSEKVATIRINDCWMVSCPPKTISASADIVPKKLRGSSSGRSTQSKNSRYTLHW</sequence>
<accession>A0A8J2K1R5</accession>
<reference evidence="2" key="1">
    <citation type="submission" date="2021-06" db="EMBL/GenBank/DDBJ databases">
        <authorList>
            <person name="Hodson N. C."/>
            <person name="Mongue J. A."/>
            <person name="Jaron S. K."/>
        </authorList>
    </citation>
    <scope>NUCLEOTIDE SEQUENCE</scope>
</reference>
<name>A0A8J2K1R5_9HEXA</name>
<dbReference type="EMBL" id="CAJVCH010051975">
    <property type="protein sequence ID" value="CAG7718254.1"/>
    <property type="molecule type" value="Genomic_DNA"/>
</dbReference>
<dbReference type="Proteomes" id="UP000708208">
    <property type="component" value="Unassembled WGS sequence"/>
</dbReference>
<gene>
    <name evidence="2" type="ORF">AFUS01_LOCUS7658</name>
</gene>
<keyword evidence="3" id="KW-1185">Reference proteome</keyword>
<evidence type="ECO:0000313" key="3">
    <source>
        <dbReference type="Proteomes" id="UP000708208"/>
    </source>
</evidence>
<feature type="compositionally biased region" description="Polar residues" evidence="1">
    <location>
        <begin position="40"/>
        <end position="58"/>
    </location>
</feature>
<dbReference type="AlphaFoldDB" id="A0A8J2K1R5"/>
<comment type="caution">
    <text evidence="2">The sequence shown here is derived from an EMBL/GenBank/DDBJ whole genome shotgun (WGS) entry which is preliminary data.</text>
</comment>
<evidence type="ECO:0000256" key="1">
    <source>
        <dbReference type="SAM" id="MobiDB-lite"/>
    </source>
</evidence>
<organism evidence="2 3">
    <name type="scientific">Allacma fusca</name>
    <dbReference type="NCBI Taxonomy" id="39272"/>
    <lineage>
        <taxon>Eukaryota</taxon>
        <taxon>Metazoa</taxon>
        <taxon>Ecdysozoa</taxon>
        <taxon>Arthropoda</taxon>
        <taxon>Hexapoda</taxon>
        <taxon>Collembola</taxon>
        <taxon>Symphypleona</taxon>
        <taxon>Sminthuridae</taxon>
        <taxon>Allacma</taxon>
    </lineage>
</organism>
<protein>
    <submittedName>
        <fullName evidence="2">Uncharacterized protein</fullName>
    </submittedName>
</protein>